<keyword evidence="3" id="KW-0597">Phosphoprotein</keyword>
<dbReference type="PANTHER" id="PTHR24421:SF10">
    <property type="entry name" value="NITRATE_NITRITE SENSOR PROTEIN NARQ"/>
    <property type="match status" value="1"/>
</dbReference>
<evidence type="ECO:0000259" key="12">
    <source>
        <dbReference type="Pfam" id="PF13796"/>
    </source>
</evidence>
<evidence type="ECO:0000256" key="5">
    <source>
        <dbReference type="ARBA" id="ARBA00022741"/>
    </source>
</evidence>
<comment type="catalytic activity">
    <reaction evidence="1">
        <text>ATP + protein L-histidine = ADP + protein N-phospho-L-histidine.</text>
        <dbReference type="EC" id="2.7.13.3"/>
    </reaction>
</comment>
<evidence type="ECO:0000313" key="13">
    <source>
        <dbReference type="EMBL" id="MCK9876406.1"/>
    </source>
</evidence>
<dbReference type="Proteomes" id="UP001201873">
    <property type="component" value="Unassembled WGS sequence"/>
</dbReference>
<keyword evidence="10" id="KW-0812">Transmembrane</keyword>
<keyword evidence="5" id="KW-0547">Nucleotide-binding</keyword>
<dbReference type="EMBL" id="JALKFT010000009">
    <property type="protein sequence ID" value="MCK9876406.1"/>
    <property type="molecule type" value="Genomic_DNA"/>
</dbReference>
<evidence type="ECO:0000256" key="6">
    <source>
        <dbReference type="ARBA" id="ARBA00022777"/>
    </source>
</evidence>
<keyword evidence="8" id="KW-0902">Two-component regulatory system</keyword>
<reference evidence="13 14" key="1">
    <citation type="submission" date="2022-04" db="EMBL/GenBank/DDBJ databases">
        <title>Genome diversity in the genus Frankia.</title>
        <authorList>
            <person name="Carlos-Shanley C."/>
            <person name="Hahn D."/>
        </authorList>
    </citation>
    <scope>NUCLEOTIDE SEQUENCE [LARGE SCALE GENOMIC DNA]</scope>
    <source>
        <strain evidence="13 14">Ag45/Mut15</strain>
    </source>
</reference>
<evidence type="ECO:0000256" key="1">
    <source>
        <dbReference type="ARBA" id="ARBA00000085"/>
    </source>
</evidence>
<keyword evidence="6" id="KW-0418">Kinase</keyword>
<feature type="transmembrane region" description="Helical" evidence="10">
    <location>
        <begin position="37"/>
        <end position="70"/>
    </location>
</feature>
<proteinExistence type="predicted"/>
<comment type="caution">
    <text evidence="13">The sequence shown here is derived from an EMBL/GenBank/DDBJ whole genome shotgun (WGS) entry which is preliminary data.</text>
</comment>
<sequence>MTISHTAPRVRERAWLVADAVTWRGLLHLLLNLPLSLVGFVVVTVVISLGVGLAVTVVGIPVLVAGLRICRAFGSLERARARCLLGLRVPTPSHPPSRRPGQRGPGLATLGDPAAWREALFLFIRLPWGILSFVAALLLLTVAWVVLPGATRMLVAVDRAMVTGLLAPSARVEQRVREATANQRAARDAATDLRRIERNLHDGAQARLVALAIGLGMAKEILAEDPQAAAEMIAEAHGEVKLALVELRDLSRGINPAILTDRGLPAALAALADRCTVPTLVTVELTARPAAALEGIIYFTTAELLTNISKHSQATDSTVDLHRAEDGSLRLRIGDDGVGGADPRGGSGLTGLGERIAGIDGSMTVDSPAGGPTTVTVRFPWQDAPQEPPR</sequence>
<dbReference type="InterPro" id="IPR011712">
    <property type="entry name" value="Sig_transdc_His_kin_sub3_dim/P"/>
</dbReference>
<dbReference type="InterPro" id="IPR050482">
    <property type="entry name" value="Sensor_HK_TwoCompSys"/>
</dbReference>
<feature type="domain" description="Putative sensor" evidence="12">
    <location>
        <begin position="28"/>
        <end position="146"/>
    </location>
</feature>
<feature type="domain" description="Signal transduction histidine kinase subgroup 3 dimerisation and phosphoacceptor" evidence="11">
    <location>
        <begin position="194"/>
        <end position="257"/>
    </location>
</feature>
<keyword evidence="10" id="KW-1133">Transmembrane helix</keyword>
<keyword evidence="4" id="KW-0808">Transferase</keyword>
<dbReference type="InterPro" id="IPR025828">
    <property type="entry name" value="Put_sensor_dom"/>
</dbReference>
<evidence type="ECO:0000256" key="8">
    <source>
        <dbReference type="ARBA" id="ARBA00023012"/>
    </source>
</evidence>
<organism evidence="13 14">
    <name type="scientific">Frankia umida</name>
    <dbReference type="NCBI Taxonomy" id="573489"/>
    <lineage>
        <taxon>Bacteria</taxon>
        <taxon>Bacillati</taxon>
        <taxon>Actinomycetota</taxon>
        <taxon>Actinomycetes</taxon>
        <taxon>Frankiales</taxon>
        <taxon>Frankiaceae</taxon>
        <taxon>Frankia</taxon>
    </lineage>
</organism>
<evidence type="ECO:0000313" key="14">
    <source>
        <dbReference type="Proteomes" id="UP001201873"/>
    </source>
</evidence>
<dbReference type="Gene3D" id="3.30.565.10">
    <property type="entry name" value="Histidine kinase-like ATPase, C-terminal domain"/>
    <property type="match status" value="1"/>
</dbReference>
<dbReference type="RefSeq" id="WP_248824678.1">
    <property type="nucleotide sequence ID" value="NZ_JALKFT010000009.1"/>
</dbReference>
<gene>
    <name evidence="13" type="ORF">MXD59_11585</name>
</gene>
<evidence type="ECO:0000256" key="3">
    <source>
        <dbReference type="ARBA" id="ARBA00022553"/>
    </source>
</evidence>
<keyword evidence="10" id="KW-0472">Membrane</keyword>
<evidence type="ECO:0000259" key="11">
    <source>
        <dbReference type="Pfam" id="PF07730"/>
    </source>
</evidence>
<evidence type="ECO:0000256" key="4">
    <source>
        <dbReference type="ARBA" id="ARBA00022679"/>
    </source>
</evidence>
<dbReference type="SUPFAM" id="SSF55874">
    <property type="entry name" value="ATPase domain of HSP90 chaperone/DNA topoisomerase II/histidine kinase"/>
    <property type="match status" value="1"/>
</dbReference>
<evidence type="ECO:0000256" key="2">
    <source>
        <dbReference type="ARBA" id="ARBA00012438"/>
    </source>
</evidence>
<feature type="transmembrane region" description="Helical" evidence="10">
    <location>
        <begin position="126"/>
        <end position="147"/>
    </location>
</feature>
<name>A0ABT0JXY5_9ACTN</name>
<dbReference type="EC" id="2.7.13.3" evidence="2"/>
<dbReference type="Gene3D" id="1.20.5.1930">
    <property type="match status" value="1"/>
</dbReference>
<accession>A0ABT0JXY5</accession>
<keyword evidence="7" id="KW-0067">ATP-binding</keyword>
<dbReference type="Pfam" id="PF07730">
    <property type="entry name" value="HisKA_3"/>
    <property type="match status" value="1"/>
</dbReference>
<evidence type="ECO:0000256" key="7">
    <source>
        <dbReference type="ARBA" id="ARBA00022840"/>
    </source>
</evidence>
<protein>
    <recommendedName>
        <fullName evidence="2">histidine kinase</fullName>
        <ecNumber evidence="2">2.7.13.3</ecNumber>
    </recommendedName>
</protein>
<evidence type="ECO:0000256" key="10">
    <source>
        <dbReference type="SAM" id="Phobius"/>
    </source>
</evidence>
<keyword evidence="14" id="KW-1185">Reference proteome</keyword>
<dbReference type="CDD" id="cd16917">
    <property type="entry name" value="HATPase_UhpB-NarQ-NarX-like"/>
    <property type="match status" value="1"/>
</dbReference>
<feature type="region of interest" description="Disordered" evidence="9">
    <location>
        <begin position="363"/>
        <end position="390"/>
    </location>
</feature>
<evidence type="ECO:0000256" key="9">
    <source>
        <dbReference type="SAM" id="MobiDB-lite"/>
    </source>
</evidence>
<dbReference type="InterPro" id="IPR036890">
    <property type="entry name" value="HATPase_C_sf"/>
</dbReference>
<dbReference type="PANTHER" id="PTHR24421">
    <property type="entry name" value="NITRATE/NITRITE SENSOR PROTEIN NARX-RELATED"/>
    <property type="match status" value="1"/>
</dbReference>
<dbReference type="Pfam" id="PF13796">
    <property type="entry name" value="Sensor"/>
    <property type="match status" value="1"/>
</dbReference>